<evidence type="ECO:0000313" key="2">
    <source>
        <dbReference type="Proteomes" id="UP001596137"/>
    </source>
</evidence>
<name>A0ABW1NQQ8_9ACTN</name>
<keyword evidence="2" id="KW-1185">Reference proteome</keyword>
<comment type="caution">
    <text evidence="1">The sequence shown here is derived from an EMBL/GenBank/DDBJ whole genome shotgun (WGS) entry which is preliminary data.</text>
</comment>
<protein>
    <recommendedName>
        <fullName evidence="3">DUF3307 domain-containing protein</fullName>
    </recommendedName>
</protein>
<accession>A0ABW1NQQ8</accession>
<dbReference type="Proteomes" id="UP001596137">
    <property type="component" value="Unassembled WGS sequence"/>
</dbReference>
<gene>
    <name evidence="1" type="ORF">ACFP1K_30875</name>
</gene>
<sequence length="64" mass="6775">MRIPWRKPAQGNHSLDQPARLPQRWVVILGLGGHVGLDLSTTMGPGVGLPTGLAAIGLLHSIMD</sequence>
<dbReference type="RefSeq" id="WP_380759915.1">
    <property type="nucleotide sequence ID" value="NZ_JBHSRF010000065.1"/>
</dbReference>
<proteinExistence type="predicted"/>
<dbReference type="EMBL" id="JBHSRF010000065">
    <property type="protein sequence ID" value="MFC6085606.1"/>
    <property type="molecule type" value="Genomic_DNA"/>
</dbReference>
<evidence type="ECO:0008006" key="3">
    <source>
        <dbReference type="Google" id="ProtNLM"/>
    </source>
</evidence>
<organism evidence="1 2">
    <name type="scientific">Sphaerisporangium aureirubrum</name>
    <dbReference type="NCBI Taxonomy" id="1544736"/>
    <lineage>
        <taxon>Bacteria</taxon>
        <taxon>Bacillati</taxon>
        <taxon>Actinomycetota</taxon>
        <taxon>Actinomycetes</taxon>
        <taxon>Streptosporangiales</taxon>
        <taxon>Streptosporangiaceae</taxon>
        <taxon>Sphaerisporangium</taxon>
    </lineage>
</organism>
<reference evidence="2" key="1">
    <citation type="journal article" date="2019" name="Int. J. Syst. Evol. Microbiol.">
        <title>The Global Catalogue of Microorganisms (GCM) 10K type strain sequencing project: providing services to taxonomists for standard genome sequencing and annotation.</title>
        <authorList>
            <consortium name="The Broad Institute Genomics Platform"/>
            <consortium name="The Broad Institute Genome Sequencing Center for Infectious Disease"/>
            <person name="Wu L."/>
            <person name="Ma J."/>
        </authorList>
    </citation>
    <scope>NUCLEOTIDE SEQUENCE [LARGE SCALE GENOMIC DNA]</scope>
    <source>
        <strain evidence="2">JCM 30346</strain>
    </source>
</reference>
<evidence type="ECO:0000313" key="1">
    <source>
        <dbReference type="EMBL" id="MFC6085606.1"/>
    </source>
</evidence>